<dbReference type="InterPro" id="IPR051012">
    <property type="entry name" value="CellSynth/LPSAsmb/PSIAsmb"/>
</dbReference>
<name>A0A931ML53_9SPHN</name>
<sequence length="510" mass="54325">MIERLARFTLPLVALAGLAACSKSPEELYAKAQADFAAQDYQAARLEVASALRDDPGNRAMLDLLIRAHLRLGDPDGAQGAIERFERAGGPARELAVYKASVALMRGRAQEALALLGDDRSAPGWVVRAEAKLALGDEEGAVEAFEQGLDAGGDVHLAEGYARYRLLSGDVDGAAAIYKRMQAMDAKAYETMVLGADIFAAKGKPAEAAKAFEAVTAAFPQKLPPLLALANQYDMLGKVDAAMEVIEKAQKLAPGNGAVEDLRIQLLAEKGEWEKIRLAMQGQESRLEPGSGTQMKYAEALLRLGKAEEARLLFKRAVLALPGNPYAQLMLGEAELEAGNAAQAWQTLEPLAMGTLADDEEIEAGMRAARAAGAPEAKALAARLDPAKRKAEVALVDEGQAALMQQDWSKVRDVYAQLLTRGEDGEVLRRLAMASAALGDHDAAIGYADRALGRARDNPEFLFMAGMVRLEAGRDLASARRLIESAARADPGNAEIARALEKANAATSRG</sequence>
<accession>A0A931ML53</accession>
<dbReference type="InterPro" id="IPR019734">
    <property type="entry name" value="TPR_rpt"/>
</dbReference>
<dbReference type="AlphaFoldDB" id="A0A931ML53"/>
<evidence type="ECO:0000256" key="1">
    <source>
        <dbReference type="ARBA" id="ARBA00022737"/>
    </source>
</evidence>
<keyword evidence="2" id="KW-0802">TPR repeat</keyword>
<protein>
    <submittedName>
        <fullName evidence="3">Tetratricopeptide repeat protein</fullName>
    </submittedName>
</protein>
<dbReference type="Proteomes" id="UP000617634">
    <property type="component" value="Unassembled WGS sequence"/>
</dbReference>
<dbReference type="Gene3D" id="1.25.40.10">
    <property type="entry name" value="Tetratricopeptide repeat domain"/>
    <property type="match status" value="4"/>
</dbReference>
<dbReference type="EMBL" id="JADZGI010000001">
    <property type="protein sequence ID" value="MBH0113110.1"/>
    <property type="molecule type" value="Genomic_DNA"/>
</dbReference>
<evidence type="ECO:0000256" key="2">
    <source>
        <dbReference type="ARBA" id="ARBA00022803"/>
    </source>
</evidence>
<keyword evidence="4" id="KW-1185">Reference proteome</keyword>
<evidence type="ECO:0000313" key="3">
    <source>
        <dbReference type="EMBL" id="MBH0113110.1"/>
    </source>
</evidence>
<dbReference type="SUPFAM" id="SSF48452">
    <property type="entry name" value="TPR-like"/>
    <property type="match status" value="2"/>
</dbReference>
<dbReference type="RefSeq" id="WP_197163106.1">
    <property type="nucleotide sequence ID" value="NZ_JADZGI010000001.1"/>
</dbReference>
<comment type="caution">
    <text evidence="3">The sequence shown here is derived from an EMBL/GenBank/DDBJ whole genome shotgun (WGS) entry which is preliminary data.</text>
</comment>
<evidence type="ECO:0000313" key="4">
    <source>
        <dbReference type="Proteomes" id="UP000617634"/>
    </source>
</evidence>
<dbReference type="Pfam" id="PF14559">
    <property type="entry name" value="TPR_19"/>
    <property type="match status" value="2"/>
</dbReference>
<dbReference type="PANTHER" id="PTHR45586:SF1">
    <property type="entry name" value="LIPOPOLYSACCHARIDE ASSEMBLY PROTEIN B"/>
    <property type="match status" value="1"/>
</dbReference>
<keyword evidence="1" id="KW-0677">Repeat</keyword>
<dbReference type="SMART" id="SM00028">
    <property type="entry name" value="TPR"/>
    <property type="match status" value="5"/>
</dbReference>
<reference evidence="3" key="1">
    <citation type="submission" date="2020-11" db="EMBL/GenBank/DDBJ databases">
        <title>Novosphingobium aureum sp. nov., a marine bacterium isolated from sediment of a salt flat.</title>
        <authorList>
            <person name="Yoo Y."/>
            <person name="Kim J.-J."/>
        </authorList>
    </citation>
    <scope>NUCLEOTIDE SEQUENCE</scope>
    <source>
        <strain evidence="3">YJ-S2-02</strain>
    </source>
</reference>
<proteinExistence type="predicted"/>
<dbReference type="InterPro" id="IPR011990">
    <property type="entry name" value="TPR-like_helical_dom_sf"/>
</dbReference>
<dbReference type="Pfam" id="PF13432">
    <property type="entry name" value="TPR_16"/>
    <property type="match status" value="2"/>
</dbReference>
<dbReference type="PANTHER" id="PTHR45586">
    <property type="entry name" value="TPR REPEAT-CONTAINING PROTEIN PA4667"/>
    <property type="match status" value="1"/>
</dbReference>
<organism evidence="3 4">
    <name type="scientific">Novosphingobium aureum</name>
    <dbReference type="NCBI Taxonomy" id="2792964"/>
    <lineage>
        <taxon>Bacteria</taxon>
        <taxon>Pseudomonadati</taxon>
        <taxon>Pseudomonadota</taxon>
        <taxon>Alphaproteobacteria</taxon>
        <taxon>Sphingomonadales</taxon>
        <taxon>Sphingomonadaceae</taxon>
        <taxon>Novosphingobium</taxon>
    </lineage>
</organism>
<gene>
    <name evidence="3" type="ORF">I5E68_09150</name>
</gene>
<dbReference type="PROSITE" id="PS51257">
    <property type="entry name" value="PROKAR_LIPOPROTEIN"/>
    <property type="match status" value="1"/>
</dbReference>